<dbReference type="InterPro" id="IPR042002">
    <property type="entry name" value="Sortase_C"/>
</dbReference>
<keyword evidence="1" id="KW-0378">Hydrolase</keyword>
<gene>
    <name evidence="4" type="ORF">P7H59_07405</name>
</gene>
<keyword evidence="3" id="KW-0812">Transmembrane</keyword>
<evidence type="ECO:0000313" key="4">
    <source>
        <dbReference type="EMBL" id="MDT2828286.1"/>
    </source>
</evidence>
<name>A0ABU3FQU8_9ENTE</name>
<proteinExistence type="predicted"/>
<dbReference type="NCBIfam" id="NF033745">
    <property type="entry name" value="class_C_sortase"/>
    <property type="match status" value="1"/>
</dbReference>
<keyword evidence="3" id="KW-1133">Transmembrane helix</keyword>
<dbReference type="InterPro" id="IPR023365">
    <property type="entry name" value="Sortase_dom-sf"/>
</dbReference>
<evidence type="ECO:0000256" key="2">
    <source>
        <dbReference type="SAM" id="MobiDB-lite"/>
    </source>
</evidence>
<feature type="region of interest" description="Disordered" evidence="2">
    <location>
        <begin position="70"/>
        <end position="91"/>
    </location>
</feature>
<keyword evidence="5" id="KW-1185">Reference proteome</keyword>
<keyword evidence="3" id="KW-0472">Membrane</keyword>
<dbReference type="CDD" id="cd05827">
    <property type="entry name" value="Sortase_C"/>
    <property type="match status" value="1"/>
</dbReference>
<reference evidence="4 5" key="1">
    <citation type="submission" date="2023-03" db="EMBL/GenBank/DDBJ databases">
        <authorList>
            <person name="Shen W."/>
            <person name="Cai J."/>
        </authorList>
    </citation>
    <scope>NUCLEOTIDE SEQUENCE [LARGE SCALE GENOMIC DNA]</scope>
    <source>
        <strain evidence="4 5">B101</strain>
    </source>
</reference>
<protein>
    <submittedName>
        <fullName evidence="4">Class C sortase</fullName>
    </submittedName>
</protein>
<feature type="transmembrane region" description="Helical" evidence="3">
    <location>
        <begin position="7"/>
        <end position="29"/>
    </location>
</feature>
<sequence length="392" mass="44428">MKKKKRILMDILMTIVLIVGICAALYPFVSDGLNQYVEQQVISYHQRKANEKNNEQIAAEKAKLAEKNREIAKKNNPGADPLANQPEKERAENRSYFEKHTIAVLKIPDINVSLPVYDQTNDVFLSRGATLLEGTSYPTGGTNTHAVISAHRGLPEAKLFTDLPKLKKGDQFFIEINQETLAYKVDDISVIEPTETEKLKIVEGQDYVTLMTCTPYMINSHRLLVRGHRVPYQKAMKKKIDAIDRDIKLRQTLLVIGCLLLAAVLITFIYQRIKAAKIANRKYQLYFLLQDQAGQGLGGQIFQLYTRNGKRPLTRTGEHVYLTTDEMGRLVEPALSGGRYTLKTEGLQLRIKVKKVNDRAFTILGGKQVQVVDTEEIPQVRVIKKTKENKFS</sequence>
<dbReference type="Pfam" id="PF04203">
    <property type="entry name" value="Sortase"/>
    <property type="match status" value="1"/>
</dbReference>
<dbReference type="Gene3D" id="2.40.260.10">
    <property type="entry name" value="Sortase"/>
    <property type="match status" value="1"/>
</dbReference>
<feature type="transmembrane region" description="Helical" evidence="3">
    <location>
        <begin position="253"/>
        <end position="273"/>
    </location>
</feature>
<comment type="caution">
    <text evidence="4">The sequence shown here is derived from an EMBL/GenBank/DDBJ whole genome shotgun (WGS) entry which is preliminary data.</text>
</comment>
<dbReference type="SUPFAM" id="SSF63817">
    <property type="entry name" value="Sortase"/>
    <property type="match status" value="1"/>
</dbReference>
<evidence type="ECO:0000313" key="5">
    <source>
        <dbReference type="Proteomes" id="UP001265301"/>
    </source>
</evidence>
<evidence type="ECO:0000256" key="1">
    <source>
        <dbReference type="ARBA" id="ARBA00022801"/>
    </source>
</evidence>
<organism evidence="4 5">
    <name type="scientific">Enterococcus viikkiensis</name>
    <dbReference type="NCBI Taxonomy" id="930854"/>
    <lineage>
        <taxon>Bacteria</taxon>
        <taxon>Bacillati</taxon>
        <taxon>Bacillota</taxon>
        <taxon>Bacilli</taxon>
        <taxon>Lactobacillales</taxon>
        <taxon>Enterococcaceae</taxon>
        <taxon>Enterococcus</taxon>
    </lineage>
</organism>
<dbReference type="Proteomes" id="UP001265301">
    <property type="component" value="Unassembled WGS sequence"/>
</dbReference>
<dbReference type="InterPro" id="IPR005754">
    <property type="entry name" value="Sortase"/>
</dbReference>
<dbReference type="EMBL" id="JARQBN010000011">
    <property type="protein sequence ID" value="MDT2828286.1"/>
    <property type="molecule type" value="Genomic_DNA"/>
</dbReference>
<evidence type="ECO:0000256" key="3">
    <source>
        <dbReference type="SAM" id="Phobius"/>
    </source>
</evidence>
<dbReference type="RefSeq" id="WP_311819109.1">
    <property type="nucleotide sequence ID" value="NZ_JARQBN010000011.1"/>
</dbReference>
<accession>A0ABU3FQU8</accession>
<dbReference type="NCBIfam" id="TIGR01076">
    <property type="entry name" value="sortase_fam"/>
    <property type="match status" value="1"/>
</dbReference>